<accession>K0T4C0</accession>
<feature type="compositionally biased region" description="Acidic residues" evidence="1">
    <location>
        <begin position="126"/>
        <end position="135"/>
    </location>
</feature>
<proteinExistence type="predicted"/>
<dbReference type="Proteomes" id="UP000266841">
    <property type="component" value="Unassembled WGS sequence"/>
</dbReference>
<gene>
    <name evidence="2" type="ORF">THAOC_06500</name>
</gene>
<feature type="non-terminal residue" evidence="2">
    <location>
        <position position="1"/>
    </location>
</feature>
<keyword evidence="3" id="KW-1185">Reference proteome</keyword>
<evidence type="ECO:0000256" key="1">
    <source>
        <dbReference type="SAM" id="MobiDB-lite"/>
    </source>
</evidence>
<sequence>ITSTLDTRARAAVQALLASRPRGKEDASFLGARMTQLVTIGREWRTEAYSVVSGRMLGQQRERSCPGKGESQGRSRRQKKANSNESMSLFTVEFYRKAAMEGHVLAPKMGAQDFSYDDHLTKAEPPLDDEGEAEDGPSHTTHSPLFCCKIAGLGRRFEPCLTCPSVAETAPPGEVTEPHLSSAPCRLVVSEGRWKRKNEEEKSCPQRSLRSVSTQTPRELIKQAEGSRVPRVVTSCQSSGLFFLDVGDQIHSLQSVEEDEAKTDGTPPWHDGRPRLRRRPFGPAGDVRRGPSRPVVRLRGRPLARQRDRPR</sequence>
<feature type="region of interest" description="Disordered" evidence="1">
    <location>
        <begin position="55"/>
        <end position="84"/>
    </location>
</feature>
<protein>
    <submittedName>
        <fullName evidence="2">Uncharacterized protein</fullName>
    </submittedName>
</protein>
<dbReference type="EMBL" id="AGNL01006484">
    <property type="protein sequence ID" value="EJK72009.1"/>
    <property type="molecule type" value="Genomic_DNA"/>
</dbReference>
<name>K0T4C0_THAOC</name>
<feature type="region of interest" description="Disordered" evidence="1">
    <location>
        <begin position="196"/>
        <end position="217"/>
    </location>
</feature>
<organism evidence="2 3">
    <name type="scientific">Thalassiosira oceanica</name>
    <name type="common">Marine diatom</name>
    <dbReference type="NCBI Taxonomy" id="159749"/>
    <lineage>
        <taxon>Eukaryota</taxon>
        <taxon>Sar</taxon>
        <taxon>Stramenopiles</taxon>
        <taxon>Ochrophyta</taxon>
        <taxon>Bacillariophyta</taxon>
        <taxon>Coscinodiscophyceae</taxon>
        <taxon>Thalassiosirophycidae</taxon>
        <taxon>Thalassiosirales</taxon>
        <taxon>Thalassiosiraceae</taxon>
        <taxon>Thalassiosira</taxon>
    </lineage>
</organism>
<feature type="region of interest" description="Disordered" evidence="1">
    <location>
        <begin position="119"/>
        <end position="140"/>
    </location>
</feature>
<evidence type="ECO:0000313" key="3">
    <source>
        <dbReference type="Proteomes" id="UP000266841"/>
    </source>
</evidence>
<comment type="caution">
    <text evidence="2">The sequence shown here is derived from an EMBL/GenBank/DDBJ whole genome shotgun (WGS) entry which is preliminary data.</text>
</comment>
<feature type="compositionally biased region" description="Polar residues" evidence="1">
    <location>
        <begin position="205"/>
        <end position="217"/>
    </location>
</feature>
<reference evidence="2 3" key="1">
    <citation type="journal article" date="2012" name="Genome Biol.">
        <title>Genome and low-iron response of an oceanic diatom adapted to chronic iron limitation.</title>
        <authorList>
            <person name="Lommer M."/>
            <person name="Specht M."/>
            <person name="Roy A.S."/>
            <person name="Kraemer L."/>
            <person name="Andreson R."/>
            <person name="Gutowska M.A."/>
            <person name="Wolf J."/>
            <person name="Bergner S.V."/>
            <person name="Schilhabel M.B."/>
            <person name="Klostermeier U.C."/>
            <person name="Beiko R.G."/>
            <person name="Rosenstiel P."/>
            <person name="Hippler M."/>
            <person name="Laroche J."/>
        </authorList>
    </citation>
    <scope>NUCLEOTIDE SEQUENCE [LARGE SCALE GENOMIC DNA]</scope>
    <source>
        <strain evidence="2 3">CCMP1005</strain>
    </source>
</reference>
<evidence type="ECO:0000313" key="2">
    <source>
        <dbReference type="EMBL" id="EJK72009.1"/>
    </source>
</evidence>
<feature type="region of interest" description="Disordered" evidence="1">
    <location>
        <begin position="254"/>
        <end position="311"/>
    </location>
</feature>
<dbReference type="AlphaFoldDB" id="K0T4C0"/>